<evidence type="ECO:0000256" key="1">
    <source>
        <dbReference type="ARBA" id="ARBA00023002"/>
    </source>
</evidence>
<keyword evidence="4" id="KW-1185">Reference proteome</keyword>
<keyword evidence="1 3" id="KW-0560">Oxidoreductase</keyword>
<feature type="domain" description="Luciferase-like" evidence="2">
    <location>
        <begin position="13"/>
        <end position="315"/>
    </location>
</feature>
<dbReference type="Proteomes" id="UP001550628">
    <property type="component" value="Unassembled WGS sequence"/>
</dbReference>
<reference evidence="3 4" key="1">
    <citation type="submission" date="2024-06" db="EMBL/GenBank/DDBJ databases">
        <title>The Natural Products Discovery Center: Release of the First 8490 Sequenced Strains for Exploring Actinobacteria Biosynthetic Diversity.</title>
        <authorList>
            <person name="Kalkreuter E."/>
            <person name="Kautsar S.A."/>
            <person name="Yang D."/>
            <person name="Bader C.D."/>
            <person name="Teijaro C.N."/>
            <person name="Fluegel L."/>
            <person name="Davis C.M."/>
            <person name="Simpson J.R."/>
            <person name="Lauterbach L."/>
            <person name="Steele A.D."/>
            <person name="Gui C."/>
            <person name="Meng S."/>
            <person name="Li G."/>
            <person name="Viehrig K."/>
            <person name="Ye F."/>
            <person name="Su P."/>
            <person name="Kiefer A.F."/>
            <person name="Nichols A."/>
            <person name="Cepeda A.J."/>
            <person name="Yan W."/>
            <person name="Fan B."/>
            <person name="Jiang Y."/>
            <person name="Adhikari A."/>
            <person name="Zheng C.-J."/>
            <person name="Schuster L."/>
            <person name="Cowan T.M."/>
            <person name="Smanski M.J."/>
            <person name="Chevrette M.G."/>
            <person name="De Carvalho L.P.S."/>
            <person name="Shen B."/>
        </authorList>
    </citation>
    <scope>NUCLEOTIDE SEQUENCE [LARGE SCALE GENOMIC DNA]</scope>
    <source>
        <strain evidence="3 4">NPDC019708</strain>
    </source>
</reference>
<protein>
    <submittedName>
        <fullName evidence="3">LLM class F420-dependent oxidoreductase</fullName>
        <ecNumber evidence="3">1.-.-.-</ecNumber>
    </submittedName>
</protein>
<name>A0ABV2WNS6_9NOCA</name>
<dbReference type="CDD" id="cd01097">
    <property type="entry name" value="Tetrahydromethanopterin_reductase"/>
    <property type="match status" value="1"/>
</dbReference>
<evidence type="ECO:0000313" key="4">
    <source>
        <dbReference type="Proteomes" id="UP001550628"/>
    </source>
</evidence>
<dbReference type="NCBIfam" id="TIGR03559">
    <property type="entry name" value="F420_Rv3520c"/>
    <property type="match status" value="1"/>
</dbReference>
<dbReference type="PANTHER" id="PTHR43244">
    <property type="match status" value="1"/>
</dbReference>
<dbReference type="EC" id="1.-.-.-" evidence="3"/>
<dbReference type="SUPFAM" id="SSF51679">
    <property type="entry name" value="Bacterial luciferase-like"/>
    <property type="match status" value="1"/>
</dbReference>
<dbReference type="InterPro" id="IPR019951">
    <property type="entry name" value="F420_OxRdatse_Rv3520c_pred"/>
</dbReference>
<dbReference type="GO" id="GO:0016491">
    <property type="term" value="F:oxidoreductase activity"/>
    <property type="evidence" value="ECO:0007669"/>
    <property type="project" value="UniProtKB-KW"/>
</dbReference>
<evidence type="ECO:0000259" key="2">
    <source>
        <dbReference type="Pfam" id="PF00296"/>
    </source>
</evidence>
<dbReference type="GeneID" id="96242628"/>
<dbReference type="Gene3D" id="3.20.20.30">
    <property type="entry name" value="Luciferase-like domain"/>
    <property type="match status" value="1"/>
</dbReference>
<dbReference type="InterPro" id="IPR050564">
    <property type="entry name" value="F420-G6PD/mer"/>
</dbReference>
<dbReference type="InterPro" id="IPR036661">
    <property type="entry name" value="Luciferase-like_sf"/>
</dbReference>
<comment type="caution">
    <text evidence="3">The sequence shown here is derived from an EMBL/GenBank/DDBJ whole genome shotgun (WGS) entry which is preliminary data.</text>
</comment>
<proteinExistence type="predicted"/>
<dbReference type="RefSeq" id="WP_030519573.1">
    <property type="nucleotide sequence ID" value="NZ_JBEYBD010000004.1"/>
</dbReference>
<accession>A0ABV2WNS6</accession>
<dbReference type="PANTHER" id="PTHR43244:SF1">
    <property type="entry name" value="5,10-METHYLENETETRAHYDROMETHANOPTERIN REDUCTASE"/>
    <property type="match status" value="1"/>
</dbReference>
<evidence type="ECO:0000313" key="3">
    <source>
        <dbReference type="EMBL" id="MEU1952509.1"/>
    </source>
</evidence>
<gene>
    <name evidence="3" type="ORF">ABZ510_11655</name>
</gene>
<dbReference type="EMBL" id="JBEYBF010000006">
    <property type="protein sequence ID" value="MEU1952509.1"/>
    <property type="molecule type" value="Genomic_DNA"/>
</dbReference>
<sequence length="345" mass="37940">MKVGIAAGYWGAGPPRRMAQTIAEAEALGVDSFWTAESYGSDALTPLAWWGASTERIALGTSVCQISARTPTALAMAAQTIDHLSGGRLILGIGASGPQVVEGWYGRPYPRPLERTREYVEIMRAVWAREEPVTYQGRHYELPYPDGTGLGKPLKSIVHPLRRDIPVYLGAEGPKNVALAAEIADGWTPLWFSPKTDDFYRAALADGFARPGARRRAEDFEVANICWLVEHEDVERAADRLKPVIALYAGGMGAKEANFHNDVFVRMGWGDVCAEIQKLYLSGRTDHAAQAVPTEMVEDVALIGPVDKICEDIVKRWKPTCLTTLILGGWPRPESRERILEAVRS</sequence>
<dbReference type="InterPro" id="IPR011251">
    <property type="entry name" value="Luciferase-like_dom"/>
</dbReference>
<dbReference type="Pfam" id="PF00296">
    <property type="entry name" value="Bac_luciferase"/>
    <property type="match status" value="1"/>
</dbReference>
<organism evidence="3 4">
    <name type="scientific">Nocardia rhamnosiphila</name>
    <dbReference type="NCBI Taxonomy" id="426716"/>
    <lineage>
        <taxon>Bacteria</taxon>
        <taxon>Bacillati</taxon>
        <taxon>Actinomycetota</taxon>
        <taxon>Actinomycetes</taxon>
        <taxon>Mycobacteriales</taxon>
        <taxon>Nocardiaceae</taxon>
        <taxon>Nocardia</taxon>
    </lineage>
</organism>